<evidence type="ECO:0000259" key="2">
    <source>
        <dbReference type="PROSITE" id="PS50010"/>
    </source>
</evidence>
<dbReference type="AlphaFoldDB" id="K1X4E4"/>
<dbReference type="SUPFAM" id="SSF48065">
    <property type="entry name" value="DBL homology domain (DH-domain)"/>
    <property type="match status" value="1"/>
</dbReference>
<reference evidence="3 4" key="1">
    <citation type="journal article" date="2012" name="BMC Genomics">
        <title>Sequencing the genome of Marssonina brunnea reveals fungus-poplar co-evolution.</title>
        <authorList>
            <person name="Zhu S."/>
            <person name="Cao Y.-Z."/>
            <person name="Jiang C."/>
            <person name="Tan B.-Y."/>
            <person name="Wang Z."/>
            <person name="Feng S."/>
            <person name="Zhang L."/>
            <person name="Su X.-H."/>
            <person name="Brejova B."/>
            <person name="Vinar T."/>
            <person name="Xu M."/>
            <person name="Wang M.-X."/>
            <person name="Zhang S.-G."/>
            <person name="Huang M.-R."/>
            <person name="Wu R."/>
            <person name="Zhou Y."/>
        </authorList>
    </citation>
    <scope>NUCLEOTIDE SEQUENCE [LARGE SCALE GENOMIC DNA]</scope>
    <source>
        <strain evidence="3 4">MB_m1</strain>
    </source>
</reference>
<gene>
    <name evidence="3" type="ORF">MBM_06176</name>
</gene>
<evidence type="ECO:0000313" key="3">
    <source>
        <dbReference type="EMBL" id="EKD15548.1"/>
    </source>
</evidence>
<dbReference type="InParanoid" id="K1X4E4"/>
<keyword evidence="4" id="KW-1185">Reference proteome</keyword>
<dbReference type="PANTHER" id="PTHR12673">
    <property type="entry name" value="FACIOGENITAL DYSPLASIA PROTEIN"/>
    <property type="match status" value="1"/>
</dbReference>
<dbReference type="OrthoDB" id="8059989at2759"/>
<feature type="region of interest" description="Disordered" evidence="1">
    <location>
        <begin position="31"/>
        <end position="79"/>
    </location>
</feature>
<feature type="domain" description="DH" evidence="2">
    <location>
        <begin position="245"/>
        <end position="489"/>
    </location>
</feature>
<feature type="region of interest" description="Disordered" evidence="1">
    <location>
        <begin position="917"/>
        <end position="981"/>
    </location>
</feature>
<feature type="compositionally biased region" description="Basic and acidic residues" evidence="1">
    <location>
        <begin position="969"/>
        <end position="979"/>
    </location>
</feature>
<dbReference type="PANTHER" id="PTHR12673:SF159">
    <property type="entry name" value="LD03170P"/>
    <property type="match status" value="1"/>
</dbReference>
<dbReference type="OMA" id="WTHIQDD"/>
<dbReference type="GO" id="GO:0005085">
    <property type="term" value="F:guanyl-nucleotide exchange factor activity"/>
    <property type="evidence" value="ECO:0007669"/>
    <property type="project" value="InterPro"/>
</dbReference>
<dbReference type="PROSITE" id="PS50010">
    <property type="entry name" value="DH_2"/>
    <property type="match status" value="1"/>
</dbReference>
<evidence type="ECO:0000256" key="1">
    <source>
        <dbReference type="SAM" id="MobiDB-lite"/>
    </source>
</evidence>
<dbReference type="Gene3D" id="1.20.900.10">
    <property type="entry name" value="Dbl homology (DH) domain"/>
    <property type="match status" value="1"/>
</dbReference>
<accession>K1X4E4</accession>
<dbReference type="Pfam" id="PF00621">
    <property type="entry name" value="RhoGEF"/>
    <property type="match status" value="1"/>
</dbReference>
<dbReference type="InterPro" id="IPR035899">
    <property type="entry name" value="DBL_dom_sf"/>
</dbReference>
<evidence type="ECO:0000313" key="4">
    <source>
        <dbReference type="Proteomes" id="UP000006753"/>
    </source>
</evidence>
<dbReference type="HOGENOM" id="CLU_010210_0_0_1"/>
<dbReference type="STRING" id="1072389.K1X4E4"/>
<proteinExistence type="predicted"/>
<name>K1X4E4_MARBU</name>
<dbReference type="KEGG" id="mbe:MBM_06176"/>
<dbReference type="SMART" id="SM00325">
    <property type="entry name" value="RhoGEF"/>
    <property type="match status" value="1"/>
</dbReference>
<sequence>MDLPDAGLNVINSLGLSTPTFSRRSSVYIPRKNSWGTPIPPPSSRTATATNDSQEDLYDDVKLQSTDDDSSSSKKGNEEWNTLDNIAALGLSFHEDEAQVPEPVTLERFSLENLAIPANGDRPFNKWMKSLQRRATDRRKTVSCDVTGSALEHELFETPNSRRRTAHKKSSSGSSYGFVTAVKSASISLASFSVAPRSKMTAVSSRHQRTDRSSRASNVGRTSEDSSYLASGVAIDQAVTNRLLQRRRILEEIITTEESYLADVKFLMNVYVTLLASIPSLSLNLRSSINRNLNDIVGLHEDLLGELHKVVPNSEYTQASVHTRISPLRNMHQRWRSLDAVPEHTSGAAWLQKIPGMIAEPKIAAEVAKVFGKKMNRFFAYEEYGAKYEMMIRDIANTYRTIPQWETYQKGFEALASSLASINNQQHNTKKALTIGDLLVKPIQRVCRYPLLFSELLKVTPVCDCPDSHMEIENVLIRLREATTEINRATDDPRMKAIIEKSWLLQDRLIFPDTTFLQSKNYIRALGHIHLCGVLHVSWQTRTGIDGQYMICLLYRDFLLFASAPKNDQIYTVQACIGLSEMRIEEIDNGRGISRICARFPSDLTDCASGLQCHTAPCSWKLVFECDHQLFETTMSACSPKEELEWRSRLADRSGRDSFDAGEQALFTSLSLAIKPMGTVFGKPGTIARRISIHRATTVGPMTGLCQVIIKNTNAFKDTASCASIHRSQSLLMTNRIPVLAPSRADRIRLETLLADVWTREILPFPGMTSRARSEHLVRASASSMMRKLSVASIASNFTKRSGSMASLRMTFEDDESGEHDIMPGPPRSTPSRAEYHSDPIATLDPDDPDRTRARARARLSAIQDERDHGPRSESSLDYLRHGSPVNTLRRLATQKVKSWSHDGHRIITPPLRTSSANSVLVKGGPPTPRSAMAAGSMAASSVATSVISEKSEDKENMPQVGSGGGRQAKKEKEKEKRGLGIVKGRTGVAEGIRNFFR</sequence>
<protein>
    <recommendedName>
        <fullName evidence="2">DH domain-containing protein</fullName>
    </recommendedName>
</protein>
<dbReference type="Proteomes" id="UP000006753">
    <property type="component" value="Unassembled WGS sequence"/>
</dbReference>
<organism evidence="3 4">
    <name type="scientific">Marssonina brunnea f. sp. multigermtubi (strain MB_m1)</name>
    <name type="common">Marssonina leaf spot fungus</name>
    <dbReference type="NCBI Taxonomy" id="1072389"/>
    <lineage>
        <taxon>Eukaryota</taxon>
        <taxon>Fungi</taxon>
        <taxon>Dikarya</taxon>
        <taxon>Ascomycota</taxon>
        <taxon>Pezizomycotina</taxon>
        <taxon>Leotiomycetes</taxon>
        <taxon>Helotiales</taxon>
        <taxon>Drepanopezizaceae</taxon>
        <taxon>Drepanopeziza</taxon>
    </lineage>
</organism>
<dbReference type="InterPro" id="IPR051092">
    <property type="entry name" value="FYVE_RhoGEF_PH"/>
</dbReference>
<dbReference type="eggNOG" id="ENOG502RHA2">
    <property type="taxonomic scope" value="Eukaryota"/>
</dbReference>
<dbReference type="GO" id="GO:0005737">
    <property type="term" value="C:cytoplasm"/>
    <property type="evidence" value="ECO:0007669"/>
    <property type="project" value="TreeGrafter"/>
</dbReference>
<feature type="compositionally biased region" description="Low complexity" evidence="1">
    <location>
        <begin position="931"/>
        <end position="949"/>
    </location>
</feature>
<feature type="region of interest" description="Disordered" evidence="1">
    <location>
        <begin position="814"/>
        <end position="851"/>
    </location>
</feature>
<dbReference type="EMBL" id="JH921441">
    <property type="protein sequence ID" value="EKD15548.1"/>
    <property type="molecule type" value="Genomic_DNA"/>
</dbReference>
<feature type="region of interest" description="Disordered" evidence="1">
    <location>
        <begin position="201"/>
        <end position="223"/>
    </location>
</feature>
<dbReference type="InterPro" id="IPR000219">
    <property type="entry name" value="DH_dom"/>
</dbReference>
<feature type="region of interest" description="Disordered" evidence="1">
    <location>
        <begin position="861"/>
        <end position="880"/>
    </location>
</feature>